<evidence type="ECO:0000313" key="3">
    <source>
        <dbReference type="Proteomes" id="UP000759529"/>
    </source>
</evidence>
<dbReference type="GO" id="GO:0008168">
    <property type="term" value="F:methyltransferase activity"/>
    <property type="evidence" value="ECO:0007669"/>
    <property type="project" value="UniProtKB-KW"/>
</dbReference>
<dbReference type="InterPro" id="IPR013216">
    <property type="entry name" value="Methyltransf_11"/>
</dbReference>
<comment type="caution">
    <text evidence="2">The sequence shown here is derived from an EMBL/GenBank/DDBJ whole genome shotgun (WGS) entry which is preliminary data.</text>
</comment>
<organism evidence="2 3">
    <name type="scientific">Flavobacterium macrobrachii</name>
    <dbReference type="NCBI Taxonomy" id="591204"/>
    <lineage>
        <taxon>Bacteria</taxon>
        <taxon>Pseudomonadati</taxon>
        <taxon>Bacteroidota</taxon>
        <taxon>Flavobacteriia</taxon>
        <taxon>Flavobacteriales</taxon>
        <taxon>Flavobacteriaceae</taxon>
        <taxon>Flavobacterium</taxon>
    </lineage>
</organism>
<evidence type="ECO:0000259" key="1">
    <source>
        <dbReference type="Pfam" id="PF08241"/>
    </source>
</evidence>
<keyword evidence="2" id="KW-0489">Methyltransferase</keyword>
<dbReference type="Pfam" id="PF08241">
    <property type="entry name" value="Methyltransf_11"/>
    <property type="match status" value="1"/>
</dbReference>
<sequence length="232" mass="26921">MKKIKKIIKKRFKLFINSLNVNNHSFNKRVFTKIYEKDLFNERSNNANNVSKSGSGSDLEQTKEIIEKLPILLKKYEIKSMLDIPCGDFYWMKNVDLNSINYIGADIVEKVINENNIKFSNSSITFKEIDILTQPLPKVDLIFCRDLLVHLKNKQISLALKNIQKSGSKYLLTTSFKNTTVNIDNGEIGIWRPINLEIAPFNMDNPVDSLFENCTEKNGKYIDKYLLLYRLN</sequence>
<dbReference type="RefSeq" id="WP_187657090.1">
    <property type="nucleotide sequence ID" value="NZ_JACSOD020000491.1"/>
</dbReference>
<name>A0ABS2CY11_9FLAO</name>
<accession>A0ABS2CY11</accession>
<dbReference type="Proteomes" id="UP000759529">
    <property type="component" value="Unassembled WGS sequence"/>
</dbReference>
<gene>
    <name evidence="2" type="ORF">H9X54_011140</name>
</gene>
<keyword evidence="2" id="KW-0808">Transferase</keyword>
<dbReference type="GO" id="GO:0032259">
    <property type="term" value="P:methylation"/>
    <property type="evidence" value="ECO:0007669"/>
    <property type="project" value="UniProtKB-KW"/>
</dbReference>
<dbReference type="EMBL" id="JACSOD020000491">
    <property type="protein sequence ID" value="MBM6499849.1"/>
    <property type="molecule type" value="Genomic_DNA"/>
</dbReference>
<dbReference type="Gene3D" id="3.40.50.150">
    <property type="entry name" value="Vaccinia Virus protein VP39"/>
    <property type="match status" value="1"/>
</dbReference>
<evidence type="ECO:0000313" key="2">
    <source>
        <dbReference type="EMBL" id="MBM6499849.1"/>
    </source>
</evidence>
<reference evidence="2 3" key="1">
    <citation type="submission" date="2021-02" db="EMBL/GenBank/DDBJ databases">
        <authorList>
            <person name="Jung H.S."/>
            <person name="Chun B.H."/>
            <person name="Jeon C.O."/>
        </authorList>
    </citation>
    <scope>NUCLEOTIDE SEQUENCE [LARGE SCALE GENOMIC DNA]</scope>
    <source>
        <strain evidence="2 3">LMG 25203</strain>
    </source>
</reference>
<protein>
    <submittedName>
        <fullName evidence="2">Class I SAM-dependent methyltransferase</fullName>
    </submittedName>
</protein>
<dbReference type="SUPFAM" id="SSF53335">
    <property type="entry name" value="S-adenosyl-L-methionine-dependent methyltransferases"/>
    <property type="match status" value="1"/>
</dbReference>
<proteinExistence type="predicted"/>
<feature type="domain" description="Methyltransferase type 11" evidence="1">
    <location>
        <begin position="82"/>
        <end position="163"/>
    </location>
</feature>
<dbReference type="InterPro" id="IPR029063">
    <property type="entry name" value="SAM-dependent_MTases_sf"/>
</dbReference>
<keyword evidence="3" id="KW-1185">Reference proteome</keyword>